<gene>
    <name evidence="2" type="primary">PhopGV106</name>
    <name evidence="3" type="ORF">PhopGVgp106</name>
</gene>
<dbReference type="GeneID" id="949246"/>
<dbReference type="Proteomes" id="UP000202706">
    <property type="component" value="Segment"/>
</dbReference>
<protein>
    <recommendedName>
        <fullName evidence="17">Pif-6</fullName>
    </recommendedName>
</protein>
<dbReference type="EMBL" id="MK033566">
    <property type="protein sequence ID" value="QBH66071.1"/>
    <property type="molecule type" value="Genomic_DNA"/>
</dbReference>
<reference evidence="16" key="1">
    <citation type="journal article" date="2000" name="Virus Genes">
        <title>Comparative analysis of the granulin regions of the Phthorimaea operculella and Spodoptera littoralis granuloviruses.</title>
        <authorList>
            <person name="Taha A."/>
            <person name="Nour-El-Din A."/>
            <person name="Croizier L."/>
            <person name="Ferber M.L."/>
            <person name="Croizier G."/>
        </authorList>
    </citation>
    <scope>NUCLEOTIDE SEQUENCE [LARGE SCALE GENOMIC DNA]</scope>
</reference>
<evidence type="ECO:0000313" key="14">
    <source>
        <dbReference type="EMBL" id="QBH67240.1"/>
    </source>
</evidence>
<evidence type="ECO:0000313" key="5">
    <source>
        <dbReference type="EMBL" id="QBH66071.1"/>
    </source>
</evidence>
<evidence type="ECO:0000313" key="4">
    <source>
        <dbReference type="EMBL" id="QBH65941.1"/>
    </source>
</evidence>
<evidence type="ECO:0000313" key="3">
    <source>
        <dbReference type="EMBL" id="ANY57495.1"/>
    </source>
</evidence>
<evidence type="ECO:0008006" key="17">
    <source>
        <dbReference type="Google" id="ProtNLM"/>
    </source>
</evidence>
<evidence type="ECO:0000313" key="6">
    <source>
        <dbReference type="EMBL" id="QBH66201.1"/>
    </source>
</evidence>
<dbReference type="EMBL" id="MK033572">
    <property type="protein sequence ID" value="QBH66851.1"/>
    <property type="molecule type" value="Genomic_DNA"/>
</dbReference>
<dbReference type="Pfam" id="PF05341">
    <property type="entry name" value="PIF6"/>
    <property type="match status" value="1"/>
</dbReference>
<dbReference type="EMBL" id="MK033573">
    <property type="protein sequence ID" value="QBH66981.1"/>
    <property type="molecule type" value="Genomic_DNA"/>
</dbReference>
<dbReference type="InterPro" id="IPR008005">
    <property type="entry name" value="PIF6"/>
</dbReference>
<keyword evidence="1" id="KW-1133">Transmembrane helix</keyword>
<reference evidence="2" key="2">
    <citation type="submission" date="2002-04" db="EMBL/GenBank/DDBJ databases">
        <title>The complete sequence of the potato tuber moth, Phthorimaea operculella, granulovirus.</title>
        <authorList>
            <person name="Croizier L."/>
            <person name="Taha A."/>
            <person name="Croizier G."/>
            <person name="Lopez Ferber M."/>
        </authorList>
    </citation>
    <scope>NUCLEOTIDE SEQUENCE</scope>
</reference>
<dbReference type="KEGG" id="vg:949246"/>
<accession>Q8JRV3</accession>
<organism evidence="2 16">
    <name type="scientific">Phthorimaea operculella granulovirus</name>
    <dbReference type="NCBI Taxonomy" id="192584"/>
    <lineage>
        <taxon>Viruses</taxon>
        <taxon>Viruses incertae sedis</taxon>
        <taxon>Naldaviricetes</taxon>
        <taxon>Lefavirales</taxon>
        <taxon>Baculoviridae</taxon>
        <taxon>Betabaculovirus</taxon>
        <taxon>Betabaculovirus phoperculellae</taxon>
    </lineage>
</organism>
<dbReference type="OrthoDB" id="18095at10239"/>
<dbReference type="EMBL" id="MK033565">
    <property type="protein sequence ID" value="QBH65941.1"/>
    <property type="molecule type" value="Genomic_DNA"/>
</dbReference>
<feature type="transmembrane region" description="Helical" evidence="1">
    <location>
        <begin position="99"/>
        <end position="119"/>
    </location>
</feature>
<dbReference type="EMBL" id="MK033574">
    <property type="protein sequence ID" value="QBH67110.1"/>
    <property type="molecule type" value="Genomic_DNA"/>
</dbReference>
<evidence type="ECO:0000313" key="10">
    <source>
        <dbReference type="EMBL" id="QBH66721.1"/>
    </source>
</evidence>
<evidence type="ECO:0000313" key="16">
    <source>
        <dbReference type="Proteomes" id="UP000202706"/>
    </source>
</evidence>
<proteinExistence type="predicted"/>
<evidence type="ECO:0000313" key="12">
    <source>
        <dbReference type="EMBL" id="QBH66981.1"/>
    </source>
</evidence>
<sequence>MSSEDADLLVAILKKYNWQIVDRRYIEVIASEREHAWKDLILMILRTTPKSYRKNLRSATLEHFDYKQPIMYDLKQKKLSITSQSVIDALNVPRKPMKMITPVSIFSGFILLILSYLTVEGVTGI</sequence>
<dbReference type="EMBL" id="MK033567">
    <property type="protein sequence ID" value="QBH66201.1"/>
    <property type="molecule type" value="Genomic_DNA"/>
</dbReference>
<keyword evidence="1" id="KW-0472">Membrane</keyword>
<keyword evidence="1" id="KW-0812">Transmembrane</keyword>
<evidence type="ECO:0000313" key="9">
    <source>
        <dbReference type="EMBL" id="QBH66591.1"/>
    </source>
</evidence>
<dbReference type="EMBL" id="MK033569">
    <property type="protein sequence ID" value="QBH66461.1"/>
    <property type="molecule type" value="Genomic_DNA"/>
</dbReference>
<evidence type="ECO:0000313" key="13">
    <source>
        <dbReference type="EMBL" id="QBH67110.1"/>
    </source>
</evidence>
<dbReference type="EMBL" id="KU666536">
    <property type="protein sequence ID" value="ANY57495.1"/>
    <property type="molecule type" value="Genomic_DNA"/>
</dbReference>
<evidence type="ECO:0000313" key="7">
    <source>
        <dbReference type="EMBL" id="QBH66331.1"/>
    </source>
</evidence>
<evidence type="ECO:0000256" key="1">
    <source>
        <dbReference type="SAM" id="Phobius"/>
    </source>
</evidence>
<evidence type="ECO:0000313" key="11">
    <source>
        <dbReference type="EMBL" id="QBH66851.1"/>
    </source>
</evidence>
<dbReference type="RefSeq" id="NP_663271.1">
    <property type="nucleotide sequence ID" value="NC_004062.1"/>
</dbReference>
<dbReference type="EMBL" id="MK033571">
    <property type="protein sequence ID" value="QBH66721.1"/>
    <property type="molecule type" value="Genomic_DNA"/>
</dbReference>
<evidence type="ECO:0000313" key="15">
    <source>
        <dbReference type="EMBL" id="QBH67370.1"/>
    </source>
</evidence>
<evidence type="ECO:0000313" key="2">
    <source>
        <dbReference type="EMBL" id="AAM70304.1"/>
    </source>
</evidence>
<reference evidence="4" key="4">
    <citation type="journal article" date="2019" name="J. Gen. Virol.">
        <title>Elucidating the genetic diversity of Phthorimaea operculella granulovirus (PhopGV).</title>
        <authorList>
            <person name="Larem A."/>
            <person name="Ben-Tiba S."/>
            <person name="Wennmann J.T."/>
            <person name="Gueli Alletti G."/>
            <person name="Jehle J.A."/>
        </authorList>
    </citation>
    <scope>NUCLEOTIDE SEQUENCE</scope>
    <source>
        <strain evidence="4">PhopGV-CR3.1</strain>
        <strain evidence="5">PhopGV-CR5.1</strain>
        <strain evidence="6">PhopGV-GR1.1</strain>
        <strain evidence="7">PhopGV-GR1.2</strain>
        <strain evidence="8">PhopGV-GR2.1</strain>
        <strain evidence="9">PhopGV-IT1.1</strain>
        <strain evidence="10">PhopGV-LS1.1</strain>
        <strain evidence="11">PhopGV-LS1.2</strain>
        <strain evidence="12">PhopGV-LS2.1</strain>
        <strain evidence="13">PhopGV-LS3.1</strain>
        <strain evidence="14">PhopGV-R</strain>
        <strain evidence="15">PhopGV-Ym.1</strain>
    </source>
</reference>
<evidence type="ECO:0000313" key="8">
    <source>
        <dbReference type="EMBL" id="QBH66461.1"/>
    </source>
</evidence>
<keyword evidence="16" id="KW-1185">Reference proteome</keyword>
<dbReference type="EMBL" id="MK033575">
    <property type="protein sequence ID" value="QBH67240.1"/>
    <property type="molecule type" value="Genomic_DNA"/>
</dbReference>
<reference evidence="3" key="3">
    <citation type="journal article" date="2016" name="Arch. Virol.">
        <title>The comparative analysis of complete genome sequences from two South African betabaculoviruses: Phthorimaea operculella granulovirus and Plutella xylostella granulovirus.</title>
        <authorList>
            <person name="Jukes M.D."/>
            <person name="Motsoeneng B.M."/>
            <person name="Knox C.M."/>
            <person name="Hill M.P."/>
            <person name="Moore S.D."/>
        </authorList>
    </citation>
    <scope>NUCLEOTIDE SEQUENCE</scope>
    <source>
        <strain evidence="3">SA</strain>
    </source>
</reference>
<name>Q8JRV3_9BBAC</name>
<dbReference type="EMBL" id="MK033570">
    <property type="protein sequence ID" value="QBH66591.1"/>
    <property type="molecule type" value="Genomic_DNA"/>
</dbReference>
<dbReference type="EMBL" id="AF499596">
    <property type="protein sequence ID" value="AAM70304.1"/>
    <property type="molecule type" value="Genomic_DNA"/>
</dbReference>
<dbReference type="EMBL" id="MK033568">
    <property type="protein sequence ID" value="QBH66331.1"/>
    <property type="molecule type" value="Genomic_DNA"/>
</dbReference>
<dbReference type="EMBL" id="MK033576">
    <property type="protein sequence ID" value="QBH67370.1"/>
    <property type="molecule type" value="Genomic_DNA"/>
</dbReference>